<gene>
    <name evidence="1" type="ORF">ACEZ3G_04660</name>
</gene>
<evidence type="ECO:0000313" key="2">
    <source>
        <dbReference type="Proteomes" id="UP001595191"/>
    </source>
</evidence>
<proteinExistence type="predicted"/>
<accession>A0ACC7LMF4</accession>
<organism evidence="1 2">
    <name type="scientific">Meishania litoralis</name>
    <dbReference type="NCBI Taxonomy" id="3434685"/>
    <lineage>
        <taxon>Bacteria</taxon>
        <taxon>Pseudomonadati</taxon>
        <taxon>Bacteroidota</taxon>
        <taxon>Flavobacteriia</taxon>
        <taxon>Flavobacteriales</taxon>
        <taxon>Flavobacteriaceae</taxon>
        <taxon>Meishania</taxon>
    </lineage>
</organism>
<reference evidence="1" key="1">
    <citation type="submission" date="2024-09" db="EMBL/GenBank/DDBJ databases">
        <authorList>
            <person name="Liu J."/>
        </authorList>
    </citation>
    <scope>NUCLEOTIDE SEQUENCE</scope>
    <source>
        <strain evidence="1">NBU2967</strain>
    </source>
</reference>
<evidence type="ECO:0000313" key="1">
    <source>
        <dbReference type="EMBL" id="MFH6602757.1"/>
    </source>
</evidence>
<dbReference type="Proteomes" id="UP001595191">
    <property type="component" value="Unassembled WGS sequence"/>
</dbReference>
<comment type="caution">
    <text evidence="1">The sequence shown here is derived from an EMBL/GenBank/DDBJ whole genome shotgun (WGS) entry which is preliminary data.</text>
</comment>
<sequence length="389" mass="43878">MQRLKCCVLVPTYNNAGTLQKVLDGILKQTFNIIVIDDGATDGTKEILDAYPQIKRIHIPDNKGKGNALRTGFDEAIKQGYEFAISIDSDGQHFPEDIPVFLDALEKEETKNVLYIGARNMEQSDVPGGSSFGNRFSNFWFWFETGTWLSDTQCGFRLYPLKQIADLKLYTPKFEFEIEVIVKASWHGTRVKNVPVQISYDADERVSHFRKVSDFARISVLNTWFVIVAIFYIKPRNFFRRLKRKGIKKFLTEDVLGSHDSPQKKAFSIALGLFVGLSPFWGLHTVLVLGSAFIFRLNKAIAFAFSNISLPPFIPFVVYAGLQTGVWLTGEEHFFSLENITDNLVTLKGLKTYLVGSLVFASLVSMISGLLGYMVLTHLAKRKMAVENG</sequence>
<protein>
    <submittedName>
        <fullName evidence="1">DUF2062 domain-containing protein</fullName>
    </submittedName>
</protein>
<name>A0ACC7LMF4_9FLAO</name>
<keyword evidence="2" id="KW-1185">Reference proteome</keyword>
<dbReference type="EMBL" id="JBHFPV010000001">
    <property type="protein sequence ID" value="MFH6602757.1"/>
    <property type="molecule type" value="Genomic_DNA"/>
</dbReference>